<dbReference type="GO" id="GO:0006529">
    <property type="term" value="P:asparagine biosynthetic process"/>
    <property type="evidence" value="ECO:0007669"/>
    <property type="project" value="UniProtKB-KW"/>
</dbReference>
<dbReference type="AlphaFoldDB" id="A0A1N7JGZ1"/>
<comment type="pathway">
    <text evidence="1">Amino-acid biosynthesis; L-asparagine biosynthesis; L-asparagine from L-aspartate (L-Gln route): step 1/1.</text>
</comment>
<dbReference type="NCBIfam" id="TIGR01536">
    <property type="entry name" value="asn_synth_AEB"/>
    <property type="match status" value="1"/>
</dbReference>
<evidence type="ECO:0000259" key="11">
    <source>
        <dbReference type="PROSITE" id="PS51278"/>
    </source>
</evidence>
<evidence type="ECO:0000256" key="8">
    <source>
        <dbReference type="ARBA" id="ARBA00048741"/>
    </source>
</evidence>
<evidence type="ECO:0000256" key="10">
    <source>
        <dbReference type="PIRSR" id="PIRSR001589-3"/>
    </source>
</evidence>
<evidence type="ECO:0000256" key="6">
    <source>
        <dbReference type="ARBA" id="ARBA00022888"/>
    </source>
</evidence>
<keyword evidence="4" id="KW-0547">Nucleotide-binding</keyword>
<dbReference type="RefSeq" id="WP_076523648.1">
    <property type="nucleotide sequence ID" value="NZ_CP048103.1"/>
</dbReference>
<evidence type="ECO:0000313" key="13">
    <source>
        <dbReference type="Proteomes" id="UP000186795"/>
    </source>
</evidence>
<keyword evidence="5" id="KW-0067">ATP-binding</keyword>
<dbReference type="EMBL" id="FTOD01000002">
    <property type="protein sequence ID" value="SIS48568.1"/>
    <property type="molecule type" value="Genomic_DNA"/>
</dbReference>
<gene>
    <name evidence="12" type="ORF">SAMN05421790_10284</name>
</gene>
<dbReference type="SUPFAM" id="SSF56235">
    <property type="entry name" value="N-terminal nucleophile aminohydrolases (Ntn hydrolases)"/>
    <property type="match status" value="1"/>
</dbReference>
<dbReference type="InterPro" id="IPR033738">
    <property type="entry name" value="AsnB_N"/>
</dbReference>
<protein>
    <recommendedName>
        <fullName evidence="3">asparagine synthase (glutamine-hydrolyzing)</fullName>
        <ecNumber evidence="3">6.3.5.4</ecNumber>
    </recommendedName>
</protein>
<evidence type="ECO:0000256" key="4">
    <source>
        <dbReference type="ARBA" id="ARBA00022741"/>
    </source>
</evidence>
<dbReference type="Gene3D" id="3.60.20.10">
    <property type="entry name" value="Glutamine Phosphoribosylpyrophosphate, subunit 1, domain 1"/>
    <property type="match status" value="1"/>
</dbReference>
<keyword evidence="6 9" id="KW-0061">Asparagine biosynthesis</keyword>
<dbReference type="Pfam" id="PF00733">
    <property type="entry name" value="Asn_synthase"/>
    <property type="match status" value="1"/>
</dbReference>
<organism evidence="12 13">
    <name type="scientific">Kroppenstedtia eburnea</name>
    <dbReference type="NCBI Taxonomy" id="714067"/>
    <lineage>
        <taxon>Bacteria</taxon>
        <taxon>Bacillati</taxon>
        <taxon>Bacillota</taxon>
        <taxon>Bacilli</taxon>
        <taxon>Bacillales</taxon>
        <taxon>Thermoactinomycetaceae</taxon>
        <taxon>Kroppenstedtia</taxon>
    </lineage>
</organism>
<dbReference type="InterPro" id="IPR001962">
    <property type="entry name" value="Asn_synthase"/>
</dbReference>
<feature type="site" description="Important for beta-aspartyl-AMP intermediate formation" evidence="10">
    <location>
        <position position="379"/>
    </location>
</feature>
<dbReference type="CDD" id="cd01991">
    <property type="entry name" value="Asn_synthase_B_C"/>
    <property type="match status" value="1"/>
</dbReference>
<dbReference type="OrthoDB" id="9763290at2"/>
<dbReference type="GO" id="GO:0005829">
    <property type="term" value="C:cytosol"/>
    <property type="evidence" value="ECO:0007669"/>
    <property type="project" value="TreeGrafter"/>
</dbReference>
<sequence length="614" mass="70058">MCGITGWIDWNRDLSGERQTLEGMNQQLVCHGPDGEGIWQSRQAGLCHRQLLGTDPEGVSQPMVRRFGNRHLVITFHGRLFDTGDLYRELKSRGYPVHSPSGPELVLAAYAEWGDAAPEHLDGIFAFAIWDETEQSLFMARDRFGIKPLFYTERAGGFLFASKLKALLAHPGVAPEVDGEGLAEVLVMGPSRTPGHGVFKGIKELLPGYALRANRSGIHRHPYWRLESRTHADDLETTIQRVRELFMDAVRHQMESDVPVGAMLSGGLDSSAISACAAEILHQEGKGPLPTFSLDYVGNDRYFRPNEFQPHADAPWVSRMVDRIGSRHHEVLIDTPDLVTALEDAVKARDLPGMADVDSSMILFCREIKKQAMVVLSGECADEVFGGYPWFHRRELVDADTFPWARLTDQRIRFLSPEVIQQIRPLEYVRDRYREALAGVSRLPGEDPEEARIREIFHLNLTRWMPTLVDRLDRMSMAAGLEVRVPFCDHRLVEYIWNVPWSMKRSEGREKGLLRKAMAGILPEDVLWRKKSPFPKTHHPVYLKQVVERALGILDEGTSPVLDLLDLDAWRRFADQDLKGIHFPWFGQLMNVPQWFAYLIQLDQWMKEYRVIIK</sequence>
<comment type="similarity">
    <text evidence="2">Belongs to the asparagine synthetase family.</text>
</comment>
<evidence type="ECO:0000256" key="1">
    <source>
        <dbReference type="ARBA" id="ARBA00005187"/>
    </source>
</evidence>
<name>A0A1N7JGZ1_9BACL</name>
<dbReference type="CDD" id="cd00712">
    <property type="entry name" value="AsnB"/>
    <property type="match status" value="1"/>
</dbReference>
<evidence type="ECO:0000256" key="9">
    <source>
        <dbReference type="PIRSR" id="PIRSR001589-1"/>
    </source>
</evidence>
<proteinExistence type="inferred from homology"/>
<dbReference type="EC" id="6.3.5.4" evidence="3"/>
<reference evidence="13" key="1">
    <citation type="submission" date="2017-01" db="EMBL/GenBank/DDBJ databases">
        <authorList>
            <person name="Varghese N."/>
            <person name="Submissions S."/>
        </authorList>
    </citation>
    <scope>NUCLEOTIDE SEQUENCE [LARGE SCALE GENOMIC DNA]</scope>
    <source>
        <strain evidence="13">DSM 45196</strain>
    </source>
</reference>
<dbReference type="SUPFAM" id="SSF52402">
    <property type="entry name" value="Adenine nucleotide alpha hydrolases-like"/>
    <property type="match status" value="1"/>
</dbReference>
<dbReference type="InterPro" id="IPR051786">
    <property type="entry name" value="ASN_synthetase/amidase"/>
</dbReference>
<dbReference type="PROSITE" id="PS51278">
    <property type="entry name" value="GATASE_TYPE_2"/>
    <property type="match status" value="1"/>
</dbReference>
<dbReference type="InterPro" id="IPR006426">
    <property type="entry name" value="Asn_synth_AEB"/>
</dbReference>
<evidence type="ECO:0000256" key="5">
    <source>
        <dbReference type="ARBA" id="ARBA00022840"/>
    </source>
</evidence>
<dbReference type="InterPro" id="IPR014729">
    <property type="entry name" value="Rossmann-like_a/b/a_fold"/>
</dbReference>
<dbReference type="InterPro" id="IPR017932">
    <property type="entry name" value="GATase_2_dom"/>
</dbReference>
<dbReference type="GO" id="GO:0005524">
    <property type="term" value="F:ATP binding"/>
    <property type="evidence" value="ECO:0007669"/>
    <property type="project" value="UniProtKB-KW"/>
</dbReference>
<dbReference type="Gene3D" id="3.40.50.620">
    <property type="entry name" value="HUPs"/>
    <property type="match status" value="1"/>
</dbReference>
<feature type="domain" description="Glutamine amidotransferase type-2" evidence="11">
    <location>
        <begin position="2"/>
        <end position="216"/>
    </location>
</feature>
<evidence type="ECO:0000256" key="7">
    <source>
        <dbReference type="ARBA" id="ARBA00022962"/>
    </source>
</evidence>
<dbReference type="PANTHER" id="PTHR43284">
    <property type="entry name" value="ASPARAGINE SYNTHETASE (GLUTAMINE-HYDROLYZING)"/>
    <property type="match status" value="1"/>
</dbReference>
<evidence type="ECO:0000256" key="2">
    <source>
        <dbReference type="ARBA" id="ARBA00005752"/>
    </source>
</evidence>
<dbReference type="PANTHER" id="PTHR43284:SF1">
    <property type="entry name" value="ASPARAGINE SYNTHETASE"/>
    <property type="match status" value="1"/>
</dbReference>
<dbReference type="Pfam" id="PF13537">
    <property type="entry name" value="GATase_7"/>
    <property type="match status" value="1"/>
</dbReference>
<keyword evidence="9" id="KW-0028">Amino-acid biosynthesis</keyword>
<evidence type="ECO:0000313" key="12">
    <source>
        <dbReference type="EMBL" id="SIS48568.1"/>
    </source>
</evidence>
<dbReference type="PIRSF" id="PIRSF001589">
    <property type="entry name" value="Asn_synthetase_glu-h"/>
    <property type="match status" value="1"/>
</dbReference>
<comment type="catalytic activity">
    <reaction evidence="8">
        <text>L-aspartate + L-glutamine + ATP + H2O = L-asparagine + L-glutamate + AMP + diphosphate + H(+)</text>
        <dbReference type="Rhea" id="RHEA:12228"/>
        <dbReference type="ChEBI" id="CHEBI:15377"/>
        <dbReference type="ChEBI" id="CHEBI:15378"/>
        <dbReference type="ChEBI" id="CHEBI:29985"/>
        <dbReference type="ChEBI" id="CHEBI:29991"/>
        <dbReference type="ChEBI" id="CHEBI:30616"/>
        <dbReference type="ChEBI" id="CHEBI:33019"/>
        <dbReference type="ChEBI" id="CHEBI:58048"/>
        <dbReference type="ChEBI" id="CHEBI:58359"/>
        <dbReference type="ChEBI" id="CHEBI:456215"/>
        <dbReference type="EC" id="6.3.5.4"/>
    </reaction>
</comment>
<dbReference type="InterPro" id="IPR029055">
    <property type="entry name" value="Ntn_hydrolases_N"/>
</dbReference>
<dbReference type="Proteomes" id="UP000186795">
    <property type="component" value="Unassembled WGS sequence"/>
</dbReference>
<evidence type="ECO:0000256" key="3">
    <source>
        <dbReference type="ARBA" id="ARBA00012737"/>
    </source>
</evidence>
<keyword evidence="13" id="KW-1185">Reference proteome</keyword>
<keyword evidence="7 9" id="KW-0315">Glutamine amidotransferase</keyword>
<dbReference type="GO" id="GO:0004066">
    <property type="term" value="F:asparagine synthase (glutamine-hydrolyzing) activity"/>
    <property type="evidence" value="ECO:0007669"/>
    <property type="project" value="UniProtKB-EC"/>
</dbReference>
<feature type="active site" description="For GATase activity" evidence="9">
    <location>
        <position position="2"/>
    </location>
</feature>
<accession>A0A1N7JGZ1</accession>